<reference evidence="1 2" key="1">
    <citation type="journal article" date="2016" name="Genome Announc.">
        <title>Complete Genome Sequence of Aurantimicrobium minutum Type Strain KNCT, a Planktonic Ultramicrobacterium Isolated from River Water.</title>
        <authorList>
            <person name="Nakai R."/>
            <person name="Fujisawa T."/>
            <person name="Nakamura Y."/>
            <person name="Nishide H."/>
            <person name="Uchiyama I."/>
            <person name="Baba T."/>
            <person name="Toyoda A."/>
            <person name="Fujiyama A."/>
            <person name="Naganuma T."/>
            <person name="Niki H."/>
        </authorList>
    </citation>
    <scope>NUCLEOTIDE SEQUENCE [LARGE SCALE GENOMIC DNA]</scope>
    <source>
        <strain evidence="1 2">KNC</strain>
    </source>
</reference>
<dbReference type="OrthoDB" id="5083893at2"/>
<sequence length="150" mass="16874">MLNRWPHFANIIGGIDRAVQRDSAGVRTTAEGYIPIPATRLSIDECESFLKSYTGNTDEWVSRVDGAQDAIMFTRMAEVAFRSHPIEERAHRVTRFRCIRCDNNSLLWIPPANIGDHVQVKCVTDGCDYELDQSSFEIVSELDGKKAVNA</sequence>
<proteinExistence type="predicted"/>
<evidence type="ECO:0000313" key="2">
    <source>
        <dbReference type="Proteomes" id="UP000243847"/>
    </source>
</evidence>
<dbReference type="EMBL" id="AP017457">
    <property type="protein sequence ID" value="BAU99632.1"/>
    <property type="molecule type" value="Genomic_DNA"/>
</dbReference>
<accession>A0A173LXQ5</accession>
<evidence type="ECO:0000313" key="1">
    <source>
        <dbReference type="EMBL" id="BAU99632.1"/>
    </source>
</evidence>
<dbReference type="AlphaFoldDB" id="A0A173LXQ5"/>
<dbReference type="GeneID" id="80452281"/>
<organism evidence="1 2">
    <name type="scientific">Aurantimicrobium minutum</name>
    <dbReference type="NCBI Taxonomy" id="708131"/>
    <lineage>
        <taxon>Bacteria</taxon>
        <taxon>Bacillati</taxon>
        <taxon>Actinomycetota</taxon>
        <taxon>Actinomycetes</taxon>
        <taxon>Micrococcales</taxon>
        <taxon>Microbacteriaceae</taxon>
        <taxon>Aurantimicrobium</taxon>
    </lineage>
</organism>
<dbReference type="RefSeq" id="WP_096382281.1">
    <property type="nucleotide sequence ID" value="NZ_AP017457.1"/>
</dbReference>
<dbReference type="KEGG" id="amin:AUMI_110900"/>
<protein>
    <submittedName>
        <fullName evidence="1">Uncharacterized protein</fullName>
    </submittedName>
</protein>
<name>A0A173LXQ5_9MICO</name>
<gene>
    <name evidence="1" type="ORF">AUMI_110900</name>
</gene>
<dbReference type="Proteomes" id="UP000243847">
    <property type="component" value="Chromosome sequence1"/>
</dbReference>